<dbReference type="HOGENOM" id="CLU_185905_2_0_9"/>
<accession>B8CYV6</accession>
<reference evidence="2 3" key="1">
    <citation type="journal article" date="2009" name="PLoS ONE">
        <title>Genome analysis of the anaerobic thermohalophilic bacterium Halothermothrix orenii.</title>
        <authorList>
            <person name="Mavromatis K."/>
            <person name="Ivanova N."/>
            <person name="Anderson I."/>
            <person name="Lykidis A."/>
            <person name="Hooper S.D."/>
            <person name="Sun H."/>
            <person name="Kunin V."/>
            <person name="Lapidus A."/>
            <person name="Hugenholtz P."/>
            <person name="Patel B."/>
            <person name="Kyrpides N.C."/>
        </authorList>
    </citation>
    <scope>NUCLEOTIDE SEQUENCE [LARGE SCALE GENOMIC DNA]</scope>
    <source>
        <strain evidence="3">H 168 / OCM 544 / DSM 9562</strain>
    </source>
</reference>
<feature type="compositionally biased region" description="Basic residues" evidence="1">
    <location>
        <begin position="67"/>
        <end position="77"/>
    </location>
</feature>
<dbReference type="eggNOG" id="ENOG50333RP">
    <property type="taxonomic scope" value="Bacteria"/>
</dbReference>
<gene>
    <name evidence="2" type="ordered locus">Hore_17260</name>
</gene>
<organism evidence="2 3">
    <name type="scientific">Halothermothrix orenii (strain H 168 / OCM 544 / DSM 9562)</name>
    <dbReference type="NCBI Taxonomy" id="373903"/>
    <lineage>
        <taxon>Bacteria</taxon>
        <taxon>Bacillati</taxon>
        <taxon>Bacillota</taxon>
        <taxon>Clostridia</taxon>
        <taxon>Halanaerobiales</taxon>
        <taxon>Halothermotrichaceae</taxon>
        <taxon>Halothermothrix</taxon>
    </lineage>
</organism>
<name>B8CYV6_HALOH</name>
<proteinExistence type="predicted"/>
<sequence>MTVGNKLHQTLASLRSAKADMETFALETQDKNAQQLFSNGARQLEQLINSVSGRTNYVEKQEPQYKSKQKMQNRKNQ</sequence>
<protein>
    <recommendedName>
        <fullName evidence="4">DUF1657 domain-containing protein</fullName>
    </recommendedName>
</protein>
<dbReference type="RefSeq" id="WP_015923445.1">
    <property type="nucleotide sequence ID" value="NC_011899.1"/>
</dbReference>
<dbReference type="Pfam" id="PF07870">
    <property type="entry name" value="DUF1657"/>
    <property type="match status" value="1"/>
</dbReference>
<dbReference type="KEGG" id="hor:Hore_17260"/>
<keyword evidence="3" id="KW-1185">Reference proteome</keyword>
<dbReference type="Proteomes" id="UP000000719">
    <property type="component" value="Chromosome"/>
</dbReference>
<dbReference type="OrthoDB" id="2902550at2"/>
<dbReference type="STRING" id="373903.Hore_17260"/>
<evidence type="ECO:0008006" key="4">
    <source>
        <dbReference type="Google" id="ProtNLM"/>
    </source>
</evidence>
<dbReference type="EMBL" id="CP001098">
    <property type="protein sequence ID" value="ACL70475.1"/>
    <property type="molecule type" value="Genomic_DNA"/>
</dbReference>
<evidence type="ECO:0000313" key="2">
    <source>
        <dbReference type="EMBL" id="ACL70475.1"/>
    </source>
</evidence>
<feature type="region of interest" description="Disordered" evidence="1">
    <location>
        <begin position="58"/>
        <end position="77"/>
    </location>
</feature>
<evidence type="ECO:0000313" key="3">
    <source>
        <dbReference type="Proteomes" id="UP000000719"/>
    </source>
</evidence>
<evidence type="ECO:0000256" key="1">
    <source>
        <dbReference type="SAM" id="MobiDB-lite"/>
    </source>
</evidence>
<dbReference type="InterPro" id="IPR012452">
    <property type="entry name" value="DUF1657"/>
</dbReference>
<dbReference type="AlphaFoldDB" id="B8CYV6"/>